<sequence>MPSLPSSAPSAPVFSPSAVFGVLAFILTVIGVSCLYLAALHLSDKMAARARTTDVESRKTVAAAALVAARKNLPIVYLHLFHLDTSNLLFCQPTADKPKARIVVNFVKILAGNFGVPRPKNPKISPVARFCSAINVFFQLRVNTGQLKQCEPKNLDLAFWPAPPVFVRFGPRLLSGVLRRRTLHGISPLRVVLACGAAMAPVPLPRLQHTRIYSVDKIERASIISPIIPIASVLKPSARHALLRQLDESSVDPTRYIMRRSHPRPGPSHLRIAHPTTPPSRIVECPSILGASQLGNVPRSVRVKQPAAKQPKRSPAFTPAKRRATPNKENGRRRMLV</sequence>
<reference evidence="3" key="1">
    <citation type="submission" date="2023-03" db="EMBL/GenBank/DDBJ databases">
        <title>Massive genome expansion in bonnet fungi (Mycena s.s.) driven by repeated elements and novel gene families across ecological guilds.</title>
        <authorList>
            <consortium name="Lawrence Berkeley National Laboratory"/>
            <person name="Harder C.B."/>
            <person name="Miyauchi S."/>
            <person name="Viragh M."/>
            <person name="Kuo A."/>
            <person name="Thoen E."/>
            <person name="Andreopoulos B."/>
            <person name="Lu D."/>
            <person name="Skrede I."/>
            <person name="Drula E."/>
            <person name="Henrissat B."/>
            <person name="Morin E."/>
            <person name="Kohler A."/>
            <person name="Barry K."/>
            <person name="LaButti K."/>
            <person name="Morin E."/>
            <person name="Salamov A."/>
            <person name="Lipzen A."/>
            <person name="Mereny Z."/>
            <person name="Hegedus B."/>
            <person name="Baldrian P."/>
            <person name="Stursova M."/>
            <person name="Weitz H."/>
            <person name="Taylor A."/>
            <person name="Grigoriev I.V."/>
            <person name="Nagy L.G."/>
            <person name="Martin F."/>
            <person name="Kauserud H."/>
        </authorList>
    </citation>
    <scope>NUCLEOTIDE SEQUENCE</scope>
    <source>
        <strain evidence="3">CBHHK182m</strain>
    </source>
</reference>
<name>A0AAD7DZ61_9AGAR</name>
<evidence type="ECO:0000313" key="4">
    <source>
        <dbReference type="Proteomes" id="UP001215598"/>
    </source>
</evidence>
<keyword evidence="2" id="KW-0812">Transmembrane</keyword>
<feature type="region of interest" description="Disordered" evidence="1">
    <location>
        <begin position="296"/>
        <end position="337"/>
    </location>
</feature>
<feature type="compositionally biased region" description="Basic residues" evidence="1">
    <location>
        <begin position="320"/>
        <end position="337"/>
    </location>
</feature>
<dbReference type="EMBL" id="JARKIB010000526">
    <property type="protein sequence ID" value="KAJ7701685.1"/>
    <property type="molecule type" value="Genomic_DNA"/>
</dbReference>
<dbReference type="AlphaFoldDB" id="A0AAD7DZ61"/>
<protein>
    <submittedName>
        <fullName evidence="3">Uncharacterized protein</fullName>
    </submittedName>
</protein>
<feature type="transmembrane region" description="Helical" evidence="2">
    <location>
        <begin position="20"/>
        <end position="42"/>
    </location>
</feature>
<keyword evidence="4" id="KW-1185">Reference proteome</keyword>
<gene>
    <name evidence="3" type="ORF">B0H16DRAFT_1483375</name>
</gene>
<evidence type="ECO:0000256" key="1">
    <source>
        <dbReference type="SAM" id="MobiDB-lite"/>
    </source>
</evidence>
<comment type="caution">
    <text evidence="3">The sequence shown here is derived from an EMBL/GenBank/DDBJ whole genome shotgun (WGS) entry which is preliminary data.</text>
</comment>
<dbReference type="Proteomes" id="UP001215598">
    <property type="component" value="Unassembled WGS sequence"/>
</dbReference>
<keyword evidence="2" id="KW-0472">Membrane</keyword>
<accession>A0AAD7DZ61</accession>
<evidence type="ECO:0000256" key="2">
    <source>
        <dbReference type="SAM" id="Phobius"/>
    </source>
</evidence>
<evidence type="ECO:0000313" key="3">
    <source>
        <dbReference type="EMBL" id="KAJ7701685.1"/>
    </source>
</evidence>
<proteinExistence type="predicted"/>
<organism evidence="3 4">
    <name type="scientific">Mycena metata</name>
    <dbReference type="NCBI Taxonomy" id="1033252"/>
    <lineage>
        <taxon>Eukaryota</taxon>
        <taxon>Fungi</taxon>
        <taxon>Dikarya</taxon>
        <taxon>Basidiomycota</taxon>
        <taxon>Agaricomycotina</taxon>
        <taxon>Agaricomycetes</taxon>
        <taxon>Agaricomycetidae</taxon>
        <taxon>Agaricales</taxon>
        <taxon>Marasmiineae</taxon>
        <taxon>Mycenaceae</taxon>
        <taxon>Mycena</taxon>
    </lineage>
</organism>
<keyword evidence="2" id="KW-1133">Transmembrane helix</keyword>